<comment type="caution">
    <text evidence="3">The sequence shown here is derived from an EMBL/GenBank/DDBJ whole genome shotgun (WGS) entry which is preliminary data.</text>
</comment>
<evidence type="ECO:0000313" key="4">
    <source>
        <dbReference type="Proteomes" id="UP001519273"/>
    </source>
</evidence>
<evidence type="ECO:0008006" key="5">
    <source>
        <dbReference type="Google" id="ProtNLM"/>
    </source>
</evidence>
<dbReference type="InterPro" id="IPR027981">
    <property type="entry name" value="DUF4446"/>
</dbReference>
<feature type="transmembrane region" description="Helical" evidence="2">
    <location>
        <begin position="12"/>
        <end position="32"/>
    </location>
</feature>
<dbReference type="RefSeq" id="WP_209852410.1">
    <property type="nucleotide sequence ID" value="NZ_CBCRVE010000012.1"/>
</dbReference>
<feature type="coiled-coil region" evidence="1">
    <location>
        <begin position="53"/>
        <end position="94"/>
    </location>
</feature>
<protein>
    <recommendedName>
        <fullName evidence="5">DUF4446 family protein</fullName>
    </recommendedName>
</protein>
<keyword evidence="2" id="KW-1133">Transmembrane helix</keyword>
<reference evidence="3 4" key="1">
    <citation type="submission" date="2021-03" db="EMBL/GenBank/DDBJ databases">
        <title>Genomic Encyclopedia of Type Strains, Phase IV (KMG-IV): sequencing the most valuable type-strain genomes for metagenomic binning, comparative biology and taxonomic classification.</title>
        <authorList>
            <person name="Goeker M."/>
        </authorList>
    </citation>
    <scope>NUCLEOTIDE SEQUENCE [LARGE SCALE GENOMIC DNA]</scope>
    <source>
        <strain evidence="3 4">DSM 23491</strain>
    </source>
</reference>
<gene>
    <name evidence="3" type="ORF">J2Z20_003178</name>
</gene>
<organism evidence="3 4">
    <name type="scientific">Paenibacillus sediminis</name>
    <dbReference type="NCBI Taxonomy" id="664909"/>
    <lineage>
        <taxon>Bacteria</taxon>
        <taxon>Bacillati</taxon>
        <taxon>Bacillota</taxon>
        <taxon>Bacilli</taxon>
        <taxon>Bacillales</taxon>
        <taxon>Paenibacillaceae</taxon>
        <taxon>Paenibacillus</taxon>
    </lineage>
</organism>
<name>A0ABS4H6V3_9BACL</name>
<dbReference type="Proteomes" id="UP001519273">
    <property type="component" value="Unassembled WGS sequence"/>
</dbReference>
<dbReference type="EMBL" id="JAGGKP010000012">
    <property type="protein sequence ID" value="MBP1938259.1"/>
    <property type="molecule type" value="Genomic_DNA"/>
</dbReference>
<keyword evidence="4" id="KW-1185">Reference proteome</keyword>
<dbReference type="Pfam" id="PF14584">
    <property type="entry name" value="DUF4446"/>
    <property type="match status" value="1"/>
</dbReference>
<sequence length="166" mass="18836">MAELNALIMGQIFSIVSVLIFIVFVMFIVMIAQGSKLRKMRRKYELMMSGSGVENLESYLIDLKLQLDRIEEGQEAQQKQIRALQEKARKMKAKVGMKRYNAFAEHGSELSFSLAILNEQQDGVVITSIYNRDGSLMYSKQIKGGESMFSLSPEEKEAITLALQEE</sequence>
<evidence type="ECO:0000313" key="3">
    <source>
        <dbReference type="EMBL" id="MBP1938259.1"/>
    </source>
</evidence>
<keyword evidence="2" id="KW-0472">Membrane</keyword>
<evidence type="ECO:0000256" key="2">
    <source>
        <dbReference type="SAM" id="Phobius"/>
    </source>
</evidence>
<keyword evidence="1" id="KW-0175">Coiled coil</keyword>
<keyword evidence="2" id="KW-0812">Transmembrane</keyword>
<proteinExistence type="predicted"/>
<accession>A0ABS4H6V3</accession>
<evidence type="ECO:0000256" key="1">
    <source>
        <dbReference type="SAM" id="Coils"/>
    </source>
</evidence>